<evidence type="ECO:0000313" key="5">
    <source>
        <dbReference type="Proteomes" id="UP000191554"/>
    </source>
</evidence>
<dbReference type="Proteomes" id="UP000191554">
    <property type="component" value="Unassembled WGS sequence"/>
</dbReference>
<dbReference type="InterPro" id="IPR040819">
    <property type="entry name" value="Rol_Rep_N"/>
</dbReference>
<keyword evidence="5" id="KW-1185">Reference proteome</keyword>
<dbReference type="EMBL" id="MZGX01000028">
    <property type="protein sequence ID" value="OPX42445.1"/>
    <property type="molecule type" value="Genomic_DNA"/>
</dbReference>
<accession>A0A1V4SG41</accession>
<dbReference type="GO" id="GO:0003743">
    <property type="term" value="F:translation initiation factor activity"/>
    <property type="evidence" value="ECO:0007669"/>
    <property type="project" value="UniProtKB-KW"/>
</dbReference>
<evidence type="ECO:0000313" key="3">
    <source>
        <dbReference type="EMBL" id="OPX42445.1"/>
    </source>
</evidence>
<dbReference type="EMBL" id="MZGX01000028">
    <property type="protein sequence ID" value="OPX42456.1"/>
    <property type="molecule type" value="Genomic_DNA"/>
</dbReference>
<dbReference type="Pfam" id="PF02486">
    <property type="entry name" value="Rep_trans"/>
    <property type="match status" value="1"/>
</dbReference>
<protein>
    <submittedName>
        <fullName evidence="3">Replication initiation factor</fullName>
    </submittedName>
</protein>
<dbReference type="OrthoDB" id="2067664at2"/>
<dbReference type="STRING" id="48256.CLHUN_35700"/>
<feature type="domain" description="Replication initiation protein-like C-terminal" evidence="1">
    <location>
        <begin position="144"/>
        <end position="266"/>
    </location>
</feature>
<comment type="caution">
    <text evidence="3">The sequence shown here is derived from an EMBL/GenBank/DDBJ whole genome shotgun (WGS) entry which is preliminary data.</text>
</comment>
<keyword evidence="3" id="KW-0396">Initiation factor</keyword>
<dbReference type="Pfam" id="PF18106">
    <property type="entry name" value="Rol_Rep_N"/>
    <property type="match status" value="1"/>
</dbReference>
<keyword evidence="3" id="KW-0648">Protein biosynthesis</keyword>
<evidence type="ECO:0000313" key="4">
    <source>
        <dbReference type="EMBL" id="OPX42456.1"/>
    </source>
</evidence>
<organism evidence="3 5">
    <name type="scientific">Ruminiclostridium hungatei</name>
    <name type="common">Clostridium hungatei</name>
    <dbReference type="NCBI Taxonomy" id="48256"/>
    <lineage>
        <taxon>Bacteria</taxon>
        <taxon>Bacillati</taxon>
        <taxon>Bacillota</taxon>
        <taxon>Clostridia</taxon>
        <taxon>Eubacteriales</taxon>
        <taxon>Oscillospiraceae</taxon>
        <taxon>Ruminiclostridium</taxon>
    </lineage>
</organism>
<feature type="domain" description="Rolling Circle replication initiation protein N-terminal" evidence="2">
    <location>
        <begin position="8"/>
        <end position="89"/>
    </location>
</feature>
<dbReference type="InterPro" id="IPR003491">
    <property type="entry name" value="REP-like_C"/>
</dbReference>
<gene>
    <name evidence="3" type="ORF">CLHUN_35700</name>
    <name evidence="4" type="ORF">CLHUN_35810</name>
</gene>
<evidence type="ECO:0000259" key="1">
    <source>
        <dbReference type="Pfam" id="PF02486"/>
    </source>
</evidence>
<evidence type="ECO:0000259" key="2">
    <source>
        <dbReference type="Pfam" id="PF18106"/>
    </source>
</evidence>
<sequence length="366" mass="43245">MKIRAVNCMIDWLEFSVFGMTEIDVLKLMGINELIFDVKRGFYYERVLSYENIVQVSSGLKGNDSDKHEHIHVRLTGKGCRLLEQFYGTDDIRTEIRCRFILNEIKVSRMDIAVDYSMKFVIDYFHSALNKRLNGVKSIDHAGNFVSGLTLYLGSRKSEKFFRLYEKDFETGDFVNYKDRLELVLKNEYATFEMLNENLLIKIVSTYMNDIVWLEDDRRMLWSEMKNGQCEISPKIRHKKTTLKEKRDYILNTYGKTLKASAEMYGTKEITSAIHESVYSERDLRMIKNEKVINVMKYKKEAKKRDLSQRKVIDELKYHKGIWLDRPVYENGEIVRYEKQFVQQLEPDRDKLNQLSILAELNSEVG</sequence>
<reference evidence="3 5" key="1">
    <citation type="submission" date="2017-03" db="EMBL/GenBank/DDBJ databases">
        <title>Genome sequence of Clostridium hungatei DSM 14427.</title>
        <authorList>
            <person name="Poehlein A."/>
            <person name="Daniel R."/>
        </authorList>
    </citation>
    <scope>NUCLEOTIDE SEQUENCE [LARGE SCALE GENOMIC DNA]</scope>
    <source>
        <strain evidence="3 5">DSM 14427</strain>
    </source>
</reference>
<proteinExistence type="predicted"/>
<name>A0A1V4SG41_RUMHU</name>
<dbReference type="AlphaFoldDB" id="A0A1V4SG41"/>